<accession>A0A7J5ALS1</accession>
<dbReference type="RefSeq" id="WP_150899512.1">
    <property type="nucleotide sequence ID" value="NZ_WAAU01000012.1"/>
</dbReference>
<dbReference type="OrthoDB" id="979480at2"/>
<comment type="caution">
    <text evidence="1">The sequence shown here is derived from an EMBL/GenBank/DDBJ whole genome shotgun (WGS) entry which is preliminary data.</text>
</comment>
<proteinExistence type="predicted"/>
<dbReference type="EMBL" id="WAAU01000012">
    <property type="protein sequence ID" value="KAB1158542.1"/>
    <property type="molecule type" value="Genomic_DNA"/>
</dbReference>
<dbReference type="Proteomes" id="UP000467305">
    <property type="component" value="Unassembled WGS sequence"/>
</dbReference>
<protein>
    <submittedName>
        <fullName evidence="1">Uncharacterized protein</fullName>
    </submittedName>
</protein>
<evidence type="ECO:0000313" key="1">
    <source>
        <dbReference type="EMBL" id="KAB1158542.1"/>
    </source>
</evidence>
<keyword evidence="2" id="KW-1185">Reference proteome</keyword>
<reference evidence="1 2" key="1">
    <citation type="submission" date="2019-09" db="EMBL/GenBank/DDBJ databases">
        <authorList>
            <person name="Cao W.R."/>
        </authorList>
    </citation>
    <scope>NUCLEOTIDE SEQUENCE [LARGE SCALE GENOMIC DNA]</scope>
    <source>
        <strain evidence="2">a4</strain>
    </source>
</reference>
<name>A0A7J5ALS1_9FLAO</name>
<organism evidence="1 2">
    <name type="scientific">Tenacibaculum aiptasiae</name>
    <dbReference type="NCBI Taxonomy" id="426481"/>
    <lineage>
        <taxon>Bacteria</taxon>
        <taxon>Pseudomonadati</taxon>
        <taxon>Bacteroidota</taxon>
        <taxon>Flavobacteriia</taxon>
        <taxon>Flavobacteriales</taxon>
        <taxon>Flavobacteriaceae</taxon>
        <taxon>Tenacibaculum</taxon>
    </lineage>
</organism>
<evidence type="ECO:0000313" key="2">
    <source>
        <dbReference type="Proteomes" id="UP000467305"/>
    </source>
</evidence>
<dbReference type="AlphaFoldDB" id="A0A7J5ALS1"/>
<sequence>MKNHQIIFEKTHSLLQKCFGDKLSIHVDNCADGYTETHLSVSEYDIWISCDDKEIILGHGANHKHLNPEYDDIYKGISEFFDVLTKRKRVTKLYKGNTCFSIKTEIEIDTGKYKTLGTSTFLFYPFWKKTTKQVEIEERIIELKEFQKQIEEIKNYAQQ</sequence>
<gene>
    <name evidence="1" type="ORF">F7018_07950</name>
</gene>